<evidence type="ECO:0000256" key="5">
    <source>
        <dbReference type="PROSITE-ProRule" id="PRU10141"/>
    </source>
</evidence>
<evidence type="ECO:0000313" key="9">
    <source>
        <dbReference type="EMBL" id="MBB3090164.1"/>
    </source>
</evidence>
<evidence type="ECO:0000313" key="10">
    <source>
        <dbReference type="Proteomes" id="UP000577707"/>
    </source>
</evidence>
<dbReference type="EMBL" id="JACHXG010000006">
    <property type="protein sequence ID" value="MBB3090164.1"/>
    <property type="molecule type" value="Genomic_DNA"/>
</dbReference>
<feature type="transmembrane region" description="Helical" evidence="7">
    <location>
        <begin position="403"/>
        <end position="423"/>
    </location>
</feature>
<feature type="transmembrane region" description="Helical" evidence="7">
    <location>
        <begin position="429"/>
        <end position="445"/>
    </location>
</feature>
<keyword evidence="9" id="KW-0723">Serine/threonine-protein kinase</keyword>
<organism evidence="9 10">
    <name type="scientific">Nocardioides albus</name>
    <dbReference type="NCBI Taxonomy" id="1841"/>
    <lineage>
        <taxon>Bacteria</taxon>
        <taxon>Bacillati</taxon>
        <taxon>Actinomycetota</taxon>
        <taxon>Actinomycetes</taxon>
        <taxon>Propionibacteriales</taxon>
        <taxon>Nocardioidaceae</taxon>
        <taxon>Nocardioides</taxon>
    </lineage>
</organism>
<keyword evidence="1" id="KW-0808">Transferase</keyword>
<sequence length="508" mass="55698">MTTAPRLPRATQRETVGDYDLLSLLGQGGMGRVHLASHRVSGERVALKVLRTQFVGDEEGRQRLAREVSSLQRVRSRWVAGVVAADPWGEVPWLATRYVPGQTLHDKIVNEGPLSRDDVEQLASDLAEGIADCHAVGVLHRDIKPANIIMEGRTPILIDFGLARVSDDPRITVTGLLIGTPGYLPPEIAVGDPTTPASDVHSWAAVVAYAATGRPPFGEGNSMKLMDRARRGEHDLEGVPQPLRGLLGQALSPDPADRPTLDEVREWLRTPRRPFVHKPVEQLSLSDRTEREKATTPAAPFPPVGRSARPDHRPPSGRDSNLEKLRRGTIWLGLLAFAVGVITAFPSVGFLTVLGAAWLIRSGTLAAGDLRRWRWYRGRKWHDAPRLLIGAPWRLIRSLPKTFVVGTWGFGFVVAAVLIGFALQLSLTATLGFAGLAFVAALWTGSGRDRLRDPVTTAVRRVSERWVPWILGFAVVIILALFPIQTVAEDGPQFSGGDEPWWVELLGW</sequence>
<protein>
    <submittedName>
        <fullName evidence="9">Serine/threonine protein kinase</fullName>
    </submittedName>
</protein>
<keyword evidence="2 5" id="KW-0547">Nucleotide-binding</keyword>
<feature type="transmembrane region" description="Helical" evidence="7">
    <location>
        <begin position="328"/>
        <end position="345"/>
    </location>
</feature>
<keyword evidence="7" id="KW-0812">Transmembrane</keyword>
<dbReference type="PROSITE" id="PS50011">
    <property type="entry name" value="PROTEIN_KINASE_DOM"/>
    <property type="match status" value="1"/>
</dbReference>
<dbReference type="Pfam" id="PF00069">
    <property type="entry name" value="Pkinase"/>
    <property type="match status" value="1"/>
</dbReference>
<dbReference type="PROSITE" id="PS00107">
    <property type="entry name" value="PROTEIN_KINASE_ATP"/>
    <property type="match status" value="1"/>
</dbReference>
<keyword evidence="10" id="KW-1185">Reference proteome</keyword>
<keyword evidence="7" id="KW-0472">Membrane</keyword>
<keyword evidence="3 9" id="KW-0418">Kinase</keyword>
<dbReference type="Proteomes" id="UP000577707">
    <property type="component" value="Unassembled WGS sequence"/>
</dbReference>
<dbReference type="InterPro" id="IPR017441">
    <property type="entry name" value="Protein_kinase_ATP_BS"/>
</dbReference>
<dbReference type="RefSeq" id="WP_183546652.1">
    <property type="nucleotide sequence ID" value="NZ_BMQT01000006.1"/>
</dbReference>
<evidence type="ECO:0000256" key="3">
    <source>
        <dbReference type="ARBA" id="ARBA00022777"/>
    </source>
</evidence>
<feature type="domain" description="Protein kinase" evidence="8">
    <location>
        <begin position="19"/>
        <end position="276"/>
    </location>
</feature>
<evidence type="ECO:0000256" key="6">
    <source>
        <dbReference type="SAM" id="MobiDB-lite"/>
    </source>
</evidence>
<feature type="transmembrane region" description="Helical" evidence="7">
    <location>
        <begin position="466"/>
        <end position="484"/>
    </location>
</feature>
<dbReference type="AlphaFoldDB" id="A0A7W5A6J8"/>
<dbReference type="PROSITE" id="PS00108">
    <property type="entry name" value="PROTEIN_KINASE_ST"/>
    <property type="match status" value="1"/>
</dbReference>
<keyword evidence="7" id="KW-1133">Transmembrane helix</keyword>
<dbReference type="GO" id="GO:0005524">
    <property type="term" value="F:ATP binding"/>
    <property type="evidence" value="ECO:0007669"/>
    <property type="project" value="UniProtKB-UniRule"/>
</dbReference>
<gene>
    <name evidence="9" type="ORF">FHS12_003116</name>
</gene>
<accession>A0A7W5A6J8</accession>
<dbReference type="InterPro" id="IPR011009">
    <property type="entry name" value="Kinase-like_dom_sf"/>
</dbReference>
<reference evidence="9 10" key="1">
    <citation type="submission" date="2020-08" db="EMBL/GenBank/DDBJ databases">
        <title>Genomic Encyclopedia of Type Strains, Phase III (KMG-III): the genomes of soil and plant-associated and newly described type strains.</title>
        <authorList>
            <person name="Whitman W."/>
        </authorList>
    </citation>
    <scope>NUCLEOTIDE SEQUENCE [LARGE SCALE GENOMIC DNA]</scope>
    <source>
        <strain evidence="9 10">CECT 3302</strain>
    </source>
</reference>
<proteinExistence type="predicted"/>
<dbReference type="GO" id="GO:0004674">
    <property type="term" value="F:protein serine/threonine kinase activity"/>
    <property type="evidence" value="ECO:0007669"/>
    <property type="project" value="UniProtKB-KW"/>
</dbReference>
<dbReference type="Gene3D" id="1.10.510.10">
    <property type="entry name" value="Transferase(Phosphotransferase) domain 1"/>
    <property type="match status" value="1"/>
</dbReference>
<evidence type="ECO:0000259" key="8">
    <source>
        <dbReference type="PROSITE" id="PS50011"/>
    </source>
</evidence>
<dbReference type="PANTHER" id="PTHR43289:SF34">
    <property type="entry name" value="SERINE_THREONINE-PROTEIN KINASE YBDM-RELATED"/>
    <property type="match status" value="1"/>
</dbReference>
<evidence type="ECO:0000256" key="7">
    <source>
        <dbReference type="SAM" id="Phobius"/>
    </source>
</evidence>
<dbReference type="SUPFAM" id="SSF56112">
    <property type="entry name" value="Protein kinase-like (PK-like)"/>
    <property type="match status" value="1"/>
</dbReference>
<evidence type="ECO:0000256" key="4">
    <source>
        <dbReference type="ARBA" id="ARBA00022840"/>
    </source>
</evidence>
<dbReference type="SMART" id="SM00220">
    <property type="entry name" value="S_TKc"/>
    <property type="match status" value="1"/>
</dbReference>
<feature type="region of interest" description="Disordered" evidence="6">
    <location>
        <begin position="280"/>
        <end position="321"/>
    </location>
</feature>
<feature type="binding site" evidence="5">
    <location>
        <position position="48"/>
    </location>
    <ligand>
        <name>ATP</name>
        <dbReference type="ChEBI" id="CHEBI:30616"/>
    </ligand>
</feature>
<dbReference type="CDD" id="cd14014">
    <property type="entry name" value="STKc_PknB_like"/>
    <property type="match status" value="1"/>
</dbReference>
<keyword evidence="4 5" id="KW-0067">ATP-binding</keyword>
<name>A0A7W5A6J8_9ACTN</name>
<dbReference type="Gene3D" id="3.30.200.20">
    <property type="entry name" value="Phosphorylase Kinase, domain 1"/>
    <property type="match status" value="1"/>
</dbReference>
<dbReference type="InterPro" id="IPR000719">
    <property type="entry name" value="Prot_kinase_dom"/>
</dbReference>
<dbReference type="InterPro" id="IPR008271">
    <property type="entry name" value="Ser/Thr_kinase_AS"/>
</dbReference>
<dbReference type="PANTHER" id="PTHR43289">
    <property type="entry name" value="MITOGEN-ACTIVATED PROTEIN KINASE KINASE KINASE 20-RELATED"/>
    <property type="match status" value="1"/>
</dbReference>
<evidence type="ECO:0000256" key="2">
    <source>
        <dbReference type="ARBA" id="ARBA00022741"/>
    </source>
</evidence>
<comment type="caution">
    <text evidence="9">The sequence shown here is derived from an EMBL/GenBank/DDBJ whole genome shotgun (WGS) entry which is preliminary data.</text>
</comment>
<evidence type="ECO:0000256" key="1">
    <source>
        <dbReference type="ARBA" id="ARBA00022679"/>
    </source>
</evidence>
<feature type="compositionally biased region" description="Basic and acidic residues" evidence="6">
    <location>
        <begin position="308"/>
        <end position="321"/>
    </location>
</feature>